<sequence length="162" mass="17781">MPIRSLDPAADRDAILGLLTEARDYYQLWLGRDPVAEDVEEMLTAGPPGCDPAVSHRLGLWGEGLEGVAELSFGFPSAEDAYLGLMILAPRARSRGQGADFLAHVEGLARGRGCPRLYLAVLEANPRGRAFWERMGFGPTGVMREMEENGILHRVHRLVKTL</sequence>
<comment type="caution">
    <text evidence="4">The sequence shown here is derived from an EMBL/GenBank/DDBJ whole genome shotgun (WGS) entry which is preliminary data.</text>
</comment>
<organism evidence="4 5">
    <name type="scientific">Stagnihabitans tardus</name>
    <dbReference type="NCBI Taxonomy" id="2699202"/>
    <lineage>
        <taxon>Bacteria</taxon>
        <taxon>Pseudomonadati</taxon>
        <taxon>Pseudomonadota</taxon>
        <taxon>Alphaproteobacteria</taxon>
        <taxon>Rhodobacterales</taxon>
        <taxon>Paracoccaceae</taxon>
        <taxon>Stagnihabitans</taxon>
    </lineage>
</organism>
<protein>
    <submittedName>
        <fullName evidence="4">GNAT family N-acetyltransferase</fullName>
    </submittedName>
</protein>
<dbReference type="SUPFAM" id="SSF55729">
    <property type="entry name" value="Acyl-CoA N-acyltransferases (Nat)"/>
    <property type="match status" value="1"/>
</dbReference>
<dbReference type="AlphaFoldDB" id="A0AAE5BSW1"/>
<keyword evidence="5" id="KW-1185">Reference proteome</keyword>
<dbReference type="Pfam" id="PF00583">
    <property type="entry name" value="Acetyltransf_1"/>
    <property type="match status" value="1"/>
</dbReference>
<proteinExistence type="predicted"/>
<feature type="domain" description="N-acetyltransferase" evidence="3">
    <location>
        <begin position="67"/>
        <end position="137"/>
    </location>
</feature>
<evidence type="ECO:0000313" key="5">
    <source>
        <dbReference type="Proteomes" id="UP001193501"/>
    </source>
</evidence>
<gene>
    <name evidence="4" type="ORF">GV832_12180</name>
</gene>
<evidence type="ECO:0000256" key="2">
    <source>
        <dbReference type="ARBA" id="ARBA00023315"/>
    </source>
</evidence>
<evidence type="ECO:0000256" key="1">
    <source>
        <dbReference type="ARBA" id="ARBA00022679"/>
    </source>
</evidence>
<dbReference type="Gene3D" id="3.40.630.30">
    <property type="match status" value="1"/>
</dbReference>
<dbReference type="InterPro" id="IPR050832">
    <property type="entry name" value="Bact_Acetyltransf"/>
</dbReference>
<keyword evidence="1" id="KW-0808">Transferase</keyword>
<dbReference type="PANTHER" id="PTHR43877:SF2">
    <property type="entry name" value="AMINOALKYLPHOSPHONATE N-ACETYLTRANSFERASE-RELATED"/>
    <property type="match status" value="1"/>
</dbReference>
<reference evidence="4" key="1">
    <citation type="submission" date="2020-01" db="EMBL/GenBank/DDBJ databases">
        <authorList>
            <person name="Chen W.-M."/>
        </authorList>
    </citation>
    <scope>NUCLEOTIDE SEQUENCE</scope>
    <source>
        <strain evidence="4">CYK-10</strain>
    </source>
</reference>
<evidence type="ECO:0000313" key="4">
    <source>
        <dbReference type="EMBL" id="NBZ88340.1"/>
    </source>
</evidence>
<dbReference type="GO" id="GO:0016747">
    <property type="term" value="F:acyltransferase activity, transferring groups other than amino-acyl groups"/>
    <property type="evidence" value="ECO:0007669"/>
    <property type="project" value="InterPro"/>
</dbReference>
<dbReference type="InterPro" id="IPR016181">
    <property type="entry name" value="Acyl_CoA_acyltransferase"/>
</dbReference>
<dbReference type="RefSeq" id="WP_168775155.1">
    <property type="nucleotide sequence ID" value="NZ_JAABNR010000010.1"/>
</dbReference>
<dbReference type="PANTHER" id="PTHR43877">
    <property type="entry name" value="AMINOALKYLPHOSPHONATE N-ACETYLTRANSFERASE-RELATED-RELATED"/>
    <property type="match status" value="1"/>
</dbReference>
<dbReference type="EMBL" id="JAABNR010000010">
    <property type="protein sequence ID" value="NBZ88340.1"/>
    <property type="molecule type" value="Genomic_DNA"/>
</dbReference>
<accession>A0AAE5BSW1</accession>
<dbReference type="Proteomes" id="UP001193501">
    <property type="component" value="Unassembled WGS sequence"/>
</dbReference>
<dbReference type="InterPro" id="IPR000182">
    <property type="entry name" value="GNAT_dom"/>
</dbReference>
<name>A0AAE5BSW1_9RHOB</name>
<evidence type="ECO:0000259" key="3">
    <source>
        <dbReference type="Pfam" id="PF00583"/>
    </source>
</evidence>
<dbReference type="CDD" id="cd04301">
    <property type="entry name" value="NAT_SF"/>
    <property type="match status" value="1"/>
</dbReference>
<keyword evidence="2" id="KW-0012">Acyltransferase</keyword>